<dbReference type="InterPro" id="IPR050964">
    <property type="entry name" value="Striated_Muscle_Regulatory"/>
</dbReference>
<dbReference type="SUPFAM" id="SSF49723">
    <property type="entry name" value="Lipase/lipooxygenase domain (PLAT/LH2 domain)"/>
    <property type="match status" value="1"/>
</dbReference>
<dbReference type="PROSITE" id="PS51257">
    <property type="entry name" value="PROKAR_LIPOPROTEIN"/>
    <property type="match status" value="1"/>
</dbReference>
<dbReference type="InterPro" id="IPR013783">
    <property type="entry name" value="Ig-like_fold"/>
</dbReference>
<dbReference type="Gene3D" id="2.60.60.20">
    <property type="entry name" value="PLAT/LH2 domain"/>
    <property type="match status" value="1"/>
</dbReference>
<dbReference type="Gene3D" id="2.60.40.10">
    <property type="entry name" value="Immunoglobulins"/>
    <property type="match status" value="1"/>
</dbReference>
<keyword evidence="1" id="KW-0677">Repeat</keyword>
<dbReference type="SUPFAM" id="SSF49265">
    <property type="entry name" value="Fibronectin type III"/>
    <property type="match status" value="2"/>
</dbReference>
<name>A0A344TI13_9BACT</name>
<evidence type="ECO:0000256" key="1">
    <source>
        <dbReference type="ARBA" id="ARBA00022737"/>
    </source>
</evidence>
<dbReference type="RefSeq" id="WP_114067068.1">
    <property type="nucleotide sequence ID" value="NZ_CP030850.1"/>
</dbReference>
<gene>
    <name evidence="3" type="ORF">DR864_11275</name>
</gene>
<evidence type="ECO:0000259" key="2">
    <source>
        <dbReference type="PROSITE" id="PS50853"/>
    </source>
</evidence>
<dbReference type="EMBL" id="CP030850">
    <property type="protein sequence ID" value="AXE18284.1"/>
    <property type="molecule type" value="Genomic_DNA"/>
</dbReference>
<organism evidence="3 4">
    <name type="scientific">Runella rosea</name>
    <dbReference type="NCBI Taxonomy" id="2259595"/>
    <lineage>
        <taxon>Bacteria</taxon>
        <taxon>Pseudomonadati</taxon>
        <taxon>Bacteroidota</taxon>
        <taxon>Cytophagia</taxon>
        <taxon>Cytophagales</taxon>
        <taxon>Spirosomataceae</taxon>
        <taxon>Runella</taxon>
    </lineage>
</organism>
<proteinExistence type="predicted"/>
<reference evidence="3 4" key="1">
    <citation type="submission" date="2018-07" db="EMBL/GenBank/DDBJ databases">
        <title>Genome sequencing of Runella.</title>
        <authorList>
            <person name="Baek M.-G."/>
            <person name="Yi H."/>
        </authorList>
    </citation>
    <scope>NUCLEOTIDE SEQUENCE [LARGE SCALE GENOMIC DNA]</scope>
    <source>
        <strain evidence="3 4">HYN0085</strain>
    </source>
</reference>
<dbReference type="KEGG" id="run:DR864_11275"/>
<sequence>MKIILQLSALLFTIMVFLYGCNDKKAPASPSAVPTLGTTTSGAITENSLAISSAIQTNGENSIIQHGYVYSETNKTPTDADSKITLGVNAGPFPATFFGTITGLKANTTYHIRSYATNSNGIGYGSAIEAKTSVETKAPTLETAPSVEEVTTGSFKLTASIKDNNGNPISQYGYVYSETNKVPTMEADSKTEMGAHGGPYPASFSGTIINLKANTLYYVRPYAANSKGTGYGPAAELKTKAELTVPTMEANATVEEIKTNSFKVTGTILNNGGSVVIQHGHVYSSTDKNPTTTGPNTQLKANNGPFPSKYVSTITNLSEGVTYFVRSYATNEKGTGYGTAIEVKTVATSAPILAANMVIDAITYNSISVSNTINSDGNLPITQHGHLLSVKNNPTIETLSGNGVRTQKGEYTGAFPKPFSSTFSTGLDENTTYYLRPYAINAKGTTYGTTVPIKTQVATPTFTKPTNFEDVPVYSIILETSTSTIDDGDTDSPVSVEFNPNMGGTENTFFLDLGKLSFGGSNDYPAHSEDDREKGQVQKYYIATPAVKTIKDIIHLTLRIHGDDGWAISKIRLIVNGYELFTKSYQNHWIEDDKSSKNLPTLTIPYNELRTSKWSYAGAPSIHIASQQIKAQELVRLMEGIMGDELESGGYKSGSVGGLFNGTLEWDDTEAVKIVPNNNSVYVRFDFALKLKRKNTTDTDGTFSFALWRECQNGSVTFKITDLQSTNNNFPAGSFRKNNIENAIKAILTRTLNIPCKAAFNSAGDLIYW</sequence>
<dbReference type="OrthoDB" id="1490335at2"/>
<evidence type="ECO:0000313" key="4">
    <source>
        <dbReference type="Proteomes" id="UP000251993"/>
    </source>
</evidence>
<dbReference type="InterPro" id="IPR036392">
    <property type="entry name" value="PLAT/LH2_dom_sf"/>
</dbReference>
<dbReference type="InterPro" id="IPR036116">
    <property type="entry name" value="FN3_sf"/>
</dbReference>
<dbReference type="PROSITE" id="PS50853">
    <property type="entry name" value="FN3"/>
    <property type="match status" value="2"/>
</dbReference>
<dbReference type="Proteomes" id="UP000251993">
    <property type="component" value="Chromosome"/>
</dbReference>
<dbReference type="AlphaFoldDB" id="A0A344TI13"/>
<feature type="domain" description="Fibronectin type-III" evidence="2">
    <location>
        <begin position="248"/>
        <end position="351"/>
    </location>
</feature>
<keyword evidence="4" id="KW-1185">Reference proteome</keyword>
<accession>A0A344TI13</accession>
<dbReference type="PANTHER" id="PTHR13817">
    <property type="entry name" value="TITIN"/>
    <property type="match status" value="1"/>
</dbReference>
<evidence type="ECO:0000313" key="3">
    <source>
        <dbReference type="EMBL" id="AXE18284.1"/>
    </source>
</evidence>
<feature type="domain" description="Fibronectin type-III" evidence="2">
    <location>
        <begin position="141"/>
        <end position="247"/>
    </location>
</feature>
<dbReference type="SMART" id="SM00060">
    <property type="entry name" value="FN3"/>
    <property type="match status" value="4"/>
</dbReference>
<dbReference type="InterPro" id="IPR003961">
    <property type="entry name" value="FN3_dom"/>
</dbReference>
<dbReference type="PANTHER" id="PTHR13817:SF166">
    <property type="entry name" value="NEURONAL IGCAM-RELATED"/>
    <property type="match status" value="1"/>
</dbReference>
<protein>
    <recommendedName>
        <fullName evidence="2">Fibronectin type-III domain-containing protein</fullName>
    </recommendedName>
</protein>